<proteinExistence type="predicted"/>
<dbReference type="EMBL" id="JASBWV010000027">
    <property type="protein sequence ID" value="KAJ9118874.1"/>
    <property type="molecule type" value="Genomic_DNA"/>
</dbReference>
<accession>A0ACC2X693</accession>
<reference evidence="1" key="1">
    <citation type="submission" date="2023-04" db="EMBL/GenBank/DDBJ databases">
        <title>Draft Genome sequencing of Naganishia species isolated from polar environments using Oxford Nanopore Technology.</title>
        <authorList>
            <person name="Leo P."/>
            <person name="Venkateswaran K."/>
        </authorList>
    </citation>
    <scope>NUCLEOTIDE SEQUENCE</scope>
    <source>
        <strain evidence="1">DBVPG 5303</strain>
    </source>
</reference>
<protein>
    <submittedName>
        <fullName evidence="1">Uncharacterized protein</fullName>
    </submittedName>
</protein>
<comment type="caution">
    <text evidence="1">The sequence shown here is derived from an EMBL/GenBank/DDBJ whole genome shotgun (WGS) entry which is preliminary data.</text>
</comment>
<evidence type="ECO:0000313" key="1">
    <source>
        <dbReference type="EMBL" id="KAJ9118874.1"/>
    </source>
</evidence>
<name>A0ACC2X693_9TREE</name>
<sequence length="272" mass="29337">MQSKLPASPAPPSPVAPIEPGPHDPTAVFGSTTTTHAQPLLEEPFTSGSSSGAGGSVKEDLERAILIECTEIYVLVVEGDWQGVTTLGLAMDLKASPLSVFSTLIRVFGLTLTLGPLDRTSQYRFPTPGIPVPAHSFWRIPRPCAPRTSTLATSPPSLSYSSPSPDHLLTYFRNERPSQVIQRTHDPRFDPEIKEIAQKGVKHLHRTYRARTAQTLASAYTTIPALLLCTSLGFPDPSSQELQSCVKPASTHLGFNDLNYLSATALALDTPL</sequence>
<organism evidence="1 2">
    <name type="scientific">Naganishia onofrii</name>
    <dbReference type="NCBI Taxonomy" id="1851511"/>
    <lineage>
        <taxon>Eukaryota</taxon>
        <taxon>Fungi</taxon>
        <taxon>Dikarya</taxon>
        <taxon>Basidiomycota</taxon>
        <taxon>Agaricomycotina</taxon>
        <taxon>Tremellomycetes</taxon>
        <taxon>Filobasidiales</taxon>
        <taxon>Filobasidiaceae</taxon>
        <taxon>Naganishia</taxon>
    </lineage>
</organism>
<evidence type="ECO:0000313" key="2">
    <source>
        <dbReference type="Proteomes" id="UP001234202"/>
    </source>
</evidence>
<dbReference type="Proteomes" id="UP001234202">
    <property type="component" value="Unassembled WGS sequence"/>
</dbReference>
<gene>
    <name evidence="1" type="ORF">QFC24_006073</name>
</gene>
<keyword evidence="2" id="KW-1185">Reference proteome</keyword>